<accession>A0A915KAN8</accession>
<protein>
    <submittedName>
        <fullName evidence="2">Uncharacterized protein</fullName>
    </submittedName>
</protein>
<keyword evidence="1" id="KW-1185">Reference proteome</keyword>
<dbReference type="Proteomes" id="UP000887565">
    <property type="component" value="Unplaced"/>
</dbReference>
<organism evidence="1 2">
    <name type="scientific">Romanomermis culicivorax</name>
    <name type="common">Nematode worm</name>
    <dbReference type="NCBI Taxonomy" id="13658"/>
    <lineage>
        <taxon>Eukaryota</taxon>
        <taxon>Metazoa</taxon>
        <taxon>Ecdysozoa</taxon>
        <taxon>Nematoda</taxon>
        <taxon>Enoplea</taxon>
        <taxon>Dorylaimia</taxon>
        <taxon>Mermithida</taxon>
        <taxon>Mermithoidea</taxon>
        <taxon>Mermithidae</taxon>
        <taxon>Romanomermis</taxon>
    </lineage>
</organism>
<dbReference type="WBParaSite" id="nRc.2.0.1.t35843-RA">
    <property type="protein sequence ID" value="nRc.2.0.1.t35843-RA"/>
    <property type="gene ID" value="nRc.2.0.1.g35843"/>
</dbReference>
<evidence type="ECO:0000313" key="1">
    <source>
        <dbReference type="Proteomes" id="UP000887565"/>
    </source>
</evidence>
<proteinExistence type="predicted"/>
<evidence type="ECO:0000313" key="2">
    <source>
        <dbReference type="WBParaSite" id="nRc.2.0.1.t35843-RA"/>
    </source>
</evidence>
<dbReference type="AlphaFoldDB" id="A0A915KAN8"/>
<name>A0A915KAN8_ROMCU</name>
<sequence length="119" mass="13312">MELGQRSHTADAYQMIAIVTIGNEFLLSMCPCLTSQVQDLKEESDTEKAQNIKNNIRLKVKIACSGYFVAGVFLQTLSVGDILHGDILFEDAKNEILKRMKTMNEAALSHAQLLCCRYN</sequence>
<reference evidence="2" key="1">
    <citation type="submission" date="2022-11" db="UniProtKB">
        <authorList>
            <consortium name="WormBaseParasite"/>
        </authorList>
    </citation>
    <scope>IDENTIFICATION</scope>
</reference>